<dbReference type="PATRIC" id="fig|1618404.3.peg.737"/>
<evidence type="ECO:0000313" key="4">
    <source>
        <dbReference type="Proteomes" id="UP000033861"/>
    </source>
</evidence>
<dbReference type="InterPro" id="IPR012938">
    <property type="entry name" value="Glc/Sorbosone_DH"/>
</dbReference>
<feature type="transmembrane region" description="Helical" evidence="1">
    <location>
        <begin position="12"/>
        <end position="30"/>
    </location>
</feature>
<dbReference type="InterPro" id="IPR011042">
    <property type="entry name" value="6-blade_b-propeller_TolB-like"/>
</dbReference>
<dbReference type="EMBL" id="LCHZ01000032">
    <property type="protein sequence ID" value="KKT45793.1"/>
    <property type="molecule type" value="Genomic_DNA"/>
</dbReference>
<gene>
    <name evidence="3" type="ORF">UW35_C0032G0013</name>
</gene>
<accession>A0A0G1HGY8</accession>
<comment type="caution">
    <text evidence="3">The sequence shown here is derived from an EMBL/GenBank/DDBJ whole genome shotgun (WGS) entry which is preliminary data.</text>
</comment>
<dbReference type="PANTHER" id="PTHR19328:SF13">
    <property type="entry name" value="HIPL1 PROTEIN"/>
    <property type="match status" value="1"/>
</dbReference>
<evidence type="ECO:0000313" key="3">
    <source>
        <dbReference type="EMBL" id="KKT45793.1"/>
    </source>
</evidence>
<name>A0A0G1HGY8_9BACT</name>
<sequence length="402" mass="43642">MVIMRRRSIRIIKLVIIAFLLIAIFVLGYFRGSLSPTLTRVVIPLPLGSPAASPSAPVSPVNYRIEEVVSGLSVPWSIVFTSPSRMLVTERPGNIRIIENGELVSSPLINFPETVSKAEEGSMGLALHPNYSLNKHIYVSLAYESGGNTYIKVERIVDAGKTAVRDKVIIDKIPAATLHAGSRIKFGPDGMLYITSGDATKKELAQDKSSLAGKILRITGEGGIPQDNPTTASPVYSYGHRNPQGIDWHPQTGNLYSTEHGPSGFDGQGGGDELNLIQKGMSYGWPIVSHQRSAQGHVSPLVVWTPAVAPASATFYRGSVFPQFTNDLFFGGLVGEGLFRVTLDSFGKNVVSWEKLPDINYGRIREVVSGPDGFIYFSTSNTDGRGRIRSGDDKIFRLVPLN</sequence>
<dbReference type="Gene3D" id="2.120.10.30">
    <property type="entry name" value="TolB, C-terminal domain"/>
    <property type="match status" value="1"/>
</dbReference>
<evidence type="ECO:0000256" key="1">
    <source>
        <dbReference type="SAM" id="Phobius"/>
    </source>
</evidence>
<dbReference type="InterPro" id="IPR011041">
    <property type="entry name" value="Quinoprot_gluc/sorb_DH_b-prop"/>
</dbReference>
<proteinExistence type="predicted"/>
<feature type="domain" description="Glucose/Sorbosone dehydrogenase" evidence="2">
    <location>
        <begin position="72"/>
        <end position="385"/>
    </location>
</feature>
<keyword evidence="1" id="KW-1133">Transmembrane helix</keyword>
<dbReference type="STRING" id="1618404.UW35_C0032G0013"/>
<protein>
    <submittedName>
        <fullName evidence="3">Quinoprotein glucose dehydrogenase</fullName>
    </submittedName>
</protein>
<dbReference type="Proteomes" id="UP000033861">
    <property type="component" value="Unassembled WGS sequence"/>
</dbReference>
<organism evidence="3 4">
    <name type="scientific">Candidatus Collierbacteria bacterium GW2011_GWF2_44_15</name>
    <dbReference type="NCBI Taxonomy" id="1618404"/>
    <lineage>
        <taxon>Bacteria</taxon>
        <taxon>Candidatus Collieribacteriota</taxon>
    </lineage>
</organism>
<keyword evidence="1" id="KW-0812">Transmembrane</keyword>
<dbReference type="AlphaFoldDB" id="A0A0G1HGY8"/>
<dbReference type="SUPFAM" id="SSF50952">
    <property type="entry name" value="Soluble quinoprotein glucose dehydrogenase"/>
    <property type="match status" value="1"/>
</dbReference>
<reference evidence="3 4" key="1">
    <citation type="journal article" date="2015" name="Nature">
        <title>rRNA introns, odd ribosomes, and small enigmatic genomes across a large radiation of phyla.</title>
        <authorList>
            <person name="Brown C.T."/>
            <person name="Hug L.A."/>
            <person name="Thomas B.C."/>
            <person name="Sharon I."/>
            <person name="Castelle C.J."/>
            <person name="Singh A."/>
            <person name="Wilkins M.J."/>
            <person name="Williams K.H."/>
            <person name="Banfield J.F."/>
        </authorList>
    </citation>
    <scope>NUCLEOTIDE SEQUENCE [LARGE SCALE GENOMIC DNA]</scope>
</reference>
<dbReference type="PANTHER" id="PTHR19328">
    <property type="entry name" value="HEDGEHOG-INTERACTING PROTEIN"/>
    <property type="match status" value="1"/>
</dbReference>
<evidence type="ECO:0000259" key="2">
    <source>
        <dbReference type="Pfam" id="PF07995"/>
    </source>
</evidence>
<dbReference type="Pfam" id="PF07995">
    <property type="entry name" value="GSDH"/>
    <property type="match status" value="1"/>
</dbReference>
<keyword evidence="1" id="KW-0472">Membrane</keyword>